<dbReference type="OrthoDB" id="448448at2759"/>
<organism evidence="1 2">
    <name type="scientific">Salix purpurea</name>
    <name type="common">Purple osier willow</name>
    <dbReference type="NCBI Taxonomy" id="77065"/>
    <lineage>
        <taxon>Eukaryota</taxon>
        <taxon>Viridiplantae</taxon>
        <taxon>Streptophyta</taxon>
        <taxon>Embryophyta</taxon>
        <taxon>Tracheophyta</taxon>
        <taxon>Spermatophyta</taxon>
        <taxon>Magnoliopsida</taxon>
        <taxon>eudicotyledons</taxon>
        <taxon>Gunneridae</taxon>
        <taxon>Pentapetalae</taxon>
        <taxon>rosids</taxon>
        <taxon>fabids</taxon>
        <taxon>Malpighiales</taxon>
        <taxon>Salicaceae</taxon>
        <taxon>Saliceae</taxon>
        <taxon>Salix</taxon>
    </lineage>
</organism>
<accession>A0A9Q0ZME2</accession>
<reference evidence="1" key="1">
    <citation type="submission" date="2022-11" db="EMBL/GenBank/DDBJ databases">
        <authorList>
            <person name="Hyden B.L."/>
            <person name="Feng K."/>
            <person name="Yates T."/>
            <person name="Jawdy S."/>
            <person name="Smart L.B."/>
            <person name="Muchero W."/>
        </authorList>
    </citation>
    <scope>NUCLEOTIDE SEQUENCE</scope>
    <source>
        <tissue evidence="1">Shoot tip</tissue>
    </source>
</reference>
<sequence>MTLCDIATLIDGQPIINLPPKSICLSKVDFSAEERAFYTRLEADSRSKFK</sequence>
<dbReference type="Proteomes" id="UP001151532">
    <property type="component" value="Chromosome 7"/>
</dbReference>
<keyword evidence="2" id="KW-1185">Reference proteome</keyword>
<reference evidence="1" key="2">
    <citation type="journal article" date="2023" name="Int. J. Mol. Sci.">
        <title>De Novo Assembly and Annotation of 11 Diverse Shrub Willow (Salix) Genomes Reveals Novel Gene Organization in Sex-Linked Regions.</title>
        <authorList>
            <person name="Hyden B."/>
            <person name="Feng K."/>
            <person name="Yates T.B."/>
            <person name="Jawdy S."/>
            <person name="Cereghino C."/>
            <person name="Smart L.B."/>
            <person name="Muchero W."/>
        </authorList>
    </citation>
    <scope>NUCLEOTIDE SEQUENCE</scope>
    <source>
        <tissue evidence="1">Shoot tip</tissue>
    </source>
</reference>
<feature type="non-terminal residue" evidence="1">
    <location>
        <position position="50"/>
    </location>
</feature>
<protein>
    <submittedName>
        <fullName evidence="1">TRANSCRIPTION TERMINATION FACTOR 2-RELATED</fullName>
    </submittedName>
</protein>
<name>A0A9Q0ZME2_SALPP</name>
<comment type="caution">
    <text evidence="1">The sequence shown here is derived from an EMBL/GenBank/DDBJ whole genome shotgun (WGS) entry which is preliminary data.</text>
</comment>
<evidence type="ECO:0000313" key="1">
    <source>
        <dbReference type="EMBL" id="KAJ6739799.1"/>
    </source>
</evidence>
<evidence type="ECO:0000313" key="2">
    <source>
        <dbReference type="Proteomes" id="UP001151532"/>
    </source>
</evidence>
<dbReference type="AlphaFoldDB" id="A0A9Q0ZME2"/>
<dbReference type="EMBL" id="JAPFFK010000010">
    <property type="protein sequence ID" value="KAJ6739799.1"/>
    <property type="molecule type" value="Genomic_DNA"/>
</dbReference>
<gene>
    <name evidence="1" type="ORF">OIU79_000032</name>
</gene>
<proteinExistence type="predicted"/>